<reference evidence="2 3" key="1">
    <citation type="journal article" date="2016" name="Nat. Commun.">
        <title>Thousands of microbial genomes shed light on interconnected biogeochemical processes in an aquifer system.</title>
        <authorList>
            <person name="Anantharaman K."/>
            <person name="Brown C.T."/>
            <person name="Hug L.A."/>
            <person name="Sharon I."/>
            <person name="Castelle C.J."/>
            <person name="Probst A.J."/>
            <person name="Thomas B.C."/>
            <person name="Singh A."/>
            <person name="Wilkins M.J."/>
            <person name="Karaoz U."/>
            <person name="Brodie E.L."/>
            <person name="Williams K.H."/>
            <person name="Hubbard S.S."/>
            <person name="Banfield J.F."/>
        </authorList>
    </citation>
    <scope>NUCLEOTIDE SEQUENCE [LARGE SCALE GENOMIC DNA]</scope>
</reference>
<name>A0A1F6FYW5_9BACT</name>
<organism evidence="2 3">
    <name type="scientific">Candidatus Kaiserbacteria bacterium RIFCSPLOWO2_12_FULL_53_8</name>
    <dbReference type="NCBI Taxonomy" id="1798529"/>
    <lineage>
        <taxon>Bacteria</taxon>
        <taxon>Candidatus Kaiseribacteriota</taxon>
    </lineage>
</organism>
<gene>
    <name evidence="2" type="ORF">A3H16_02600</name>
</gene>
<dbReference type="SUPFAM" id="SSF52833">
    <property type="entry name" value="Thioredoxin-like"/>
    <property type="match status" value="1"/>
</dbReference>
<dbReference type="Proteomes" id="UP000178601">
    <property type="component" value="Unassembled WGS sequence"/>
</dbReference>
<dbReference type="PANTHER" id="PTHR42852:SF13">
    <property type="entry name" value="PROTEIN DIPZ"/>
    <property type="match status" value="1"/>
</dbReference>
<comment type="caution">
    <text evidence="2">The sequence shown here is derived from an EMBL/GenBank/DDBJ whole genome shotgun (WGS) entry which is preliminary data.</text>
</comment>
<feature type="non-terminal residue" evidence="2">
    <location>
        <position position="1"/>
    </location>
</feature>
<evidence type="ECO:0000313" key="3">
    <source>
        <dbReference type="Proteomes" id="UP000178601"/>
    </source>
</evidence>
<dbReference type="InterPro" id="IPR050553">
    <property type="entry name" value="Thioredoxin_ResA/DsbE_sf"/>
</dbReference>
<proteinExistence type="predicted"/>
<sequence>QRTLPYLKAWYEKYKNTGLEIIGVHTPEFAFEKLQKNVQTAVNGFGITYPVILDNEYRTWNAYGNQYWPRKYLVDIDGFIVYDHIGEGGYAETEMQIQKALAERAERLGLAMPDIAVSQDVAEAGGRVRSPETYFGAWRNSNLGNGISGTRGPQTLTMSSRLQPNEFYLDGRWNFEEQYLENLSKGARIAFTYDAKDVYFVAAATAAVKIKVTRDGGEPLGTDRGADVDANGEATIHEDRLYKLIEGADYGTHTLEIEVEGVGLQAYTFTFG</sequence>
<feature type="domain" description="DipZ thioredoxin-like C-terminal" evidence="1">
    <location>
        <begin position="130"/>
        <end position="272"/>
    </location>
</feature>
<dbReference type="Gene3D" id="2.60.120.260">
    <property type="entry name" value="Galactose-binding domain-like"/>
    <property type="match status" value="1"/>
</dbReference>
<dbReference type="Pfam" id="PF17991">
    <property type="entry name" value="Thioredoxin_10"/>
    <property type="match status" value="1"/>
</dbReference>
<protein>
    <recommendedName>
        <fullName evidence="1">DipZ thioredoxin-like C-terminal domain-containing protein</fullName>
    </recommendedName>
</protein>
<dbReference type="InterPro" id="IPR041017">
    <property type="entry name" value="Thioredoxin_10"/>
</dbReference>
<evidence type="ECO:0000313" key="2">
    <source>
        <dbReference type="EMBL" id="OGG91044.1"/>
    </source>
</evidence>
<dbReference type="AlphaFoldDB" id="A0A1F6FYW5"/>
<dbReference type="PANTHER" id="PTHR42852">
    <property type="entry name" value="THIOL:DISULFIDE INTERCHANGE PROTEIN DSBE"/>
    <property type="match status" value="1"/>
</dbReference>
<dbReference type="EMBL" id="MFMQ01000074">
    <property type="protein sequence ID" value="OGG91044.1"/>
    <property type="molecule type" value="Genomic_DNA"/>
</dbReference>
<dbReference type="Gene3D" id="3.40.30.10">
    <property type="entry name" value="Glutaredoxin"/>
    <property type="match status" value="1"/>
</dbReference>
<accession>A0A1F6FYW5</accession>
<evidence type="ECO:0000259" key="1">
    <source>
        <dbReference type="Pfam" id="PF17991"/>
    </source>
</evidence>
<dbReference type="InterPro" id="IPR036249">
    <property type="entry name" value="Thioredoxin-like_sf"/>
</dbReference>